<comment type="catalytic activity">
    <reaction evidence="6">
        <text>glucuronate acceptor + UDP-alpha-D-glucuronate = acceptor beta-D-glucuronoside + UDP + H(+)</text>
        <dbReference type="Rhea" id="RHEA:21032"/>
        <dbReference type="ChEBI" id="CHEBI:15378"/>
        <dbReference type="ChEBI" id="CHEBI:58052"/>
        <dbReference type="ChEBI" id="CHEBI:58223"/>
        <dbReference type="ChEBI" id="CHEBI:132367"/>
        <dbReference type="ChEBI" id="CHEBI:132368"/>
        <dbReference type="EC" id="2.4.1.17"/>
    </reaction>
</comment>
<evidence type="ECO:0000256" key="2">
    <source>
        <dbReference type="ARBA" id="ARBA00012544"/>
    </source>
</evidence>
<dbReference type="PROSITE" id="PS00375">
    <property type="entry name" value="UDPGT"/>
    <property type="match status" value="1"/>
</dbReference>
<keyword evidence="3" id="KW-0328">Glycosyltransferase</keyword>
<dbReference type="PANTHER" id="PTHR48043:SF145">
    <property type="entry name" value="FI06409P-RELATED"/>
    <property type="match status" value="1"/>
</dbReference>
<dbReference type="InterPro" id="IPR035595">
    <property type="entry name" value="UDP_glycos_trans_CS"/>
</dbReference>
<dbReference type="SUPFAM" id="SSF53756">
    <property type="entry name" value="UDP-Glycosyltransferase/glycogen phosphorylase"/>
    <property type="match status" value="2"/>
</dbReference>
<comment type="caution">
    <text evidence="7">The sequence shown here is derived from an EMBL/GenBank/DDBJ whole genome shotgun (WGS) entry which is preliminary data.</text>
</comment>
<proteinExistence type="inferred from homology"/>
<accession>A0ABR1DKX3</accession>
<dbReference type="InterPro" id="IPR002213">
    <property type="entry name" value="UDP_glucos_trans"/>
</dbReference>
<keyword evidence="4" id="KW-0808">Transferase</keyword>
<name>A0ABR1DKX3_NECAM</name>
<dbReference type="EMBL" id="JAVFWL010000004">
    <property type="protein sequence ID" value="KAK6751117.1"/>
    <property type="molecule type" value="Genomic_DNA"/>
</dbReference>
<keyword evidence="8" id="KW-1185">Reference proteome</keyword>
<evidence type="ECO:0000256" key="1">
    <source>
        <dbReference type="ARBA" id="ARBA00009995"/>
    </source>
</evidence>
<dbReference type="Proteomes" id="UP001303046">
    <property type="component" value="Unassembled WGS sequence"/>
</dbReference>
<dbReference type="EC" id="2.4.1.17" evidence="2"/>
<keyword evidence="5" id="KW-0732">Signal</keyword>
<evidence type="ECO:0000313" key="8">
    <source>
        <dbReference type="Proteomes" id="UP001303046"/>
    </source>
</evidence>
<dbReference type="InterPro" id="IPR050271">
    <property type="entry name" value="UDP-glycosyltransferase"/>
</dbReference>
<comment type="similarity">
    <text evidence="1">Belongs to the UDP-glycosyltransferase family.</text>
</comment>
<dbReference type="Pfam" id="PF00201">
    <property type="entry name" value="UDPGT"/>
    <property type="match status" value="2"/>
</dbReference>
<gene>
    <name evidence="7" type="primary">Necator_chrIV.g16144</name>
    <name evidence="7" type="ORF">RB195_002848</name>
</gene>
<evidence type="ECO:0000256" key="5">
    <source>
        <dbReference type="ARBA" id="ARBA00022729"/>
    </source>
</evidence>
<evidence type="ECO:0000313" key="7">
    <source>
        <dbReference type="EMBL" id="KAK6751117.1"/>
    </source>
</evidence>
<sequence>MKILRAIFFFLFLCVHYGSAYKMVLFVLDMSNSQLLFNKRVAEALSAAGNDVTMVLISPLVDRDISDIKINSSVKLHTVPVSIGLSKAKMEENQENYVFKVESEGGAIQTVSKKLAKFVEICGKILKNKQFLEWLEAEKFDIAFAHMFDVCTVGLVHTAKIPSWIWLNSGSIMDYVAYAVGVPIIPSYVPPMMMDVAGEMNFIERTKSVIGHVLMKVLWKRLVADPETELFRSLIRSDFPDLVDLSSKCPLVMANTNDLYDMTRPLLAKVVNIGGVGMEVVDAKPLPKNIEEIVAKSEGTVLFSFGSVTAAHKMPMEWKKSFMKAFKSFPNYQFFVRYEKEDLDDFLPGNVHLFKWLPQSDILRHPKTKAFITHGGYNSVQEAILTGIPLIAIPLFGDQLKNSRLIEHHGIGVILQKAEISTQTVIGAIEEVTGNSRYSKNAKRLSRMVERKPVSSAHLLVKWAEFVAEFQTLENLEPAGNKLNFFQYHSLDVLFNKRVAETLADHGHNVTVVLMQAVDDRAEAEIKFNENVNNIISNQEFLAWLQKEHFDLAFAHVYQVCPIGLVQVGRIPTWIWLNSAPLVEYVAQQIGVPTIPSYVPPLAMESHDVMTFYERTKSLIGHAMTSLMWERIVANPETELFREFIDPSFPNLADMAKECPLVMVNSNELYELPRPSLAKVINIGGLGMQLQQSKPLPEEFEKIAANADGIIIFSFGSVAPIQKMPKTWKMAFFKAFSKFPNIHFLARYTGEDVNGEFSLFQCIAKVHNEILQREENSNSHED</sequence>
<evidence type="ECO:0000256" key="4">
    <source>
        <dbReference type="ARBA" id="ARBA00022679"/>
    </source>
</evidence>
<dbReference type="CDD" id="cd03784">
    <property type="entry name" value="GT1_Gtf-like"/>
    <property type="match status" value="1"/>
</dbReference>
<reference evidence="7 8" key="1">
    <citation type="submission" date="2023-08" db="EMBL/GenBank/DDBJ databases">
        <title>A Necator americanus chromosomal reference genome.</title>
        <authorList>
            <person name="Ilik V."/>
            <person name="Petrzelkova K.J."/>
            <person name="Pardy F."/>
            <person name="Fuh T."/>
            <person name="Niatou-Singa F.S."/>
            <person name="Gouil Q."/>
            <person name="Baker L."/>
            <person name="Ritchie M.E."/>
            <person name="Jex A.R."/>
            <person name="Gazzola D."/>
            <person name="Li H."/>
            <person name="Toshio Fujiwara R."/>
            <person name="Zhan B."/>
            <person name="Aroian R.V."/>
            <person name="Pafco B."/>
            <person name="Schwarz E.M."/>
        </authorList>
    </citation>
    <scope>NUCLEOTIDE SEQUENCE [LARGE SCALE GENOMIC DNA]</scope>
    <source>
        <strain evidence="7 8">Aroian</strain>
        <tissue evidence="7">Whole animal</tissue>
    </source>
</reference>
<organism evidence="7 8">
    <name type="scientific">Necator americanus</name>
    <name type="common">Human hookworm</name>
    <dbReference type="NCBI Taxonomy" id="51031"/>
    <lineage>
        <taxon>Eukaryota</taxon>
        <taxon>Metazoa</taxon>
        <taxon>Ecdysozoa</taxon>
        <taxon>Nematoda</taxon>
        <taxon>Chromadorea</taxon>
        <taxon>Rhabditida</taxon>
        <taxon>Rhabditina</taxon>
        <taxon>Rhabditomorpha</taxon>
        <taxon>Strongyloidea</taxon>
        <taxon>Ancylostomatidae</taxon>
        <taxon>Bunostominae</taxon>
        <taxon>Necator</taxon>
    </lineage>
</organism>
<evidence type="ECO:0000256" key="3">
    <source>
        <dbReference type="ARBA" id="ARBA00022676"/>
    </source>
</evidence>
<protein>
    <recommendedName>
        <fullName evidence="2">glucuronosyltransferase</fullName>
        <ecNumber evidence="2">2.4.1.17</ecNumber>
    </recommendedName>
</protein>
<dbReference type="Gene3D" id="3.40.50.2000">
    <property type="entry name" value="Glycogen Phosphorylase B"/>
    <property type="match status" value="1"/>
</dbReference>
<dbReference type="PANTHER" id="PTHR48043">
    <property type="entry name" value="EG:EG0003.4 PROTEIN-RELATED"/>
    <property type="match status" value="1"/>
</dbReference>
<evidence type="ECO:0000256" key="6">
    <source>
        <dbReference type="ARBA" id="ARBA00047475"/>
    </source>
</evidence>